<dbReference type="Proteomes" id="UP000179057">
    <property type="component" value="Unassembled WGS sequence"/>
</dbReference>
<sequence>MTKKIIIVLIVITAFALAGAIYGYRHIQRSLIRIQPIGATSTPVQTTNATTTIATTTQTNDYSGMKRYRNEEWGFEFWYPEGWEMKDKTGSAPQSSLYLSVNFLSDDTLTMDSFSISIVTPQFADYAAQGEHSSQIIVSDIIGRTYQYTLEGVSSITVDLPLHGKKMIVSAQKQHEKELYKVLSSFKFLE</sequence>
<evidence type="ECO:0000256" key="1">
    <source>
        <dbReference type="SAM" id="Phobius"/>
    </source>
</evidence>
<reference evidence="2 3" key="1">
    <citation type="journal article" date="2016" name="Nat. Commun.">
        <title>Thousands of microbial genomes shed light on interconnected biogeochemical processes in an aquifer system.</title>
        <authorList>
            <person name="Anantharaman K."/>
            <person name="Brown C.T."/>
            <person name="Hug L.A."/>
            <person name="Sharon I."/>
            <person name="Castelle C.J."/>
            <person name="Probst A.J."/>
            <person name="Thomas B.C."/>
            <person name="Singh A."/>
            <person name="Wilkins M.J."/>
            <person name="Karaoz U."/>
            <person name="Brodie E.L."/>
            <person name="Williams K.H."/>
            <person name="Hubbard S.S."/>
            <person name="Banfield J.F."/>
        </authorList>
    </citation>
    <scope>NUCLEOTIDE SEQUENCE [LARGE SCALE GENOMIC DNA]</scope>
</reference>
<dbReference type="AlphaFoldDB" id="A0A1F8E4T8"/>
<organism evidence="2 3">
    <name type="scientific">Candidatus Wolfebacteria bacterium RIFOXYD1_FULL_48_65</name>
    <dbReference type="NCBI Taxonomy" id="1802561"/>
    <lineage>
        <taxon>Bacteria</taxon>
        <taxon>Candidatus Wolfeibacteriota</taxon>
    </lineage>
</organism>
<evidence type="ECO:0000313" key="3">
    <source>
        <dbReference type="Proteomes" id="UP000179057"/>
    </source>
</evidence>
<protein>
    <recommendedName>
        <fullName evidence="4">PsbP C-terminal domain-containing protein</fullName>
    </recommendedName>
</protein>
<proteinExistence type="predicted"/>
<name>A0A1F8E4T8_9BACT</name>
<keyword evidence="1" id="KW-0812">Transmembrane</keyword>
<accession>A0A1F8E4T8</accession>
<keyword evidence="1" id="KW-1133">Transmembrane helix</keyword>
<gene>
    <name evidence="2" type="ORF">A2610_02395</name>
</gene>
<comment type="caution">
    <text evidence="2">The sequence shown here is derived from an EMBL/GenBank/DDBJ whole genome shotgun (WGS) entry which is preliminary data.</text>
</comment>
<keyword evidence="1" id="KW-0472">Membrane</keyword>
<feature type="transmembrane region" description="Helical" evidence="1">
    <location>
        <begin position="6"/>
        <end position="24"/>
    </location>
</feature>
<evidence type="ECO:0008006" key="4">
    <source>
        <dbReference type="Google" id="ProtNLM"/>
    </source>
</evidence>
<evidence type="ECO:0000313" key="2">
    <source>
        <dbReference type="EMBL" id="OGM95647.1"/>
    </source>
</evidence>
<dbReference type="EMBL" id="MGIV01000001">
    <property type="protein sequence ID" value="OGM95647.1"/>
    <property type="molecule type" value="Genomic_DNA"/>
</dbReference>